<dbReference type="Proteomes" id="UP000612585">
    <property type="component" value="Unassembled WGS sequence"/>
</dbReference>
<dbReference type="RefSeq" id="WP_204006328.1">
    <property type="nucleotide sequence ID" value="NZ_BOPG01000065.1"/>
</dbReference>
<proteinExistence type="predicted"/>
<comment type="caution">
    <text evidence="2">The sequence shown here is derived from an EMBL/GenBank/DDBJ whole genome shotgun (WGS) entry which is preliminary data.</text>
</comment>
<sequence>MSPSRATGRLIRAAAALTVTVLVLAGLPRPALAAETYVGTSSYLGAQALAIGTAGKSVPVYYNAYSVGGATLPADVTVKVDTTKSPGIIEAKLAAQVPGCSATSGVFTCTKSTGSGSGPDGDFNLVFTAGSTAKVGDVASVAVTVTATGARTSEQTYQLRIAEPGPDLRARDFTNASTPGGTVTFRPEFRNQGDRPAETLVVGFATDRFAALTDRFSNCHYAPEGTNPAAVCVVDALNLEPGEVATSAVAVSAKVTADVPGQTFVAYRADVIANGTDLDEPWEQWPLGTGPALGFQRQPVGQQAATADVDYTDNQGNVRITTPANPSDVAAQGATAKGKVGDTVSVKVGLTNKGPAFINGVSDGETSNPENPYNAAFVVTFPAGVQVTGIQVPAGDGNYCHGVVDGKVDETMNQVGRSVYRCMRWAMAVNETYTVTFTVKITGAVSTAGSVVARGGSSDPDTANNTAKVEFTGEDGLPITGPNAALTATLGVTLIIIGFGLYFAGRRPGAS</sequence>
<keyword evidence="3" id="KW-1185">Reference proteome</keyword>
<keyword evidence="1" id="KW-1133">Transmembrane helix</keyword>
<evidence type="ECO:0000313" key="3">
    <source>
        <dbReference type="Proteomes" id="UP000612585"/>
    </source>
</evidence>
<protein>
    <recommendedName>
        <fullName evidence="4">DUF11 domain-containing protein</fullName>
    </recommendedName>
</protein>
<keyword evidence="1" id="KW-0812">Transmembrane</keyword>
<keyword evidence="1" id="KW-0472">Membrane</keyword>
<evidence type="ECO:0008006" key="4">
    <source>
        <dbReference type="Google" id="ProtNLM"/>
    </source>
</evidence>
<feature type="transmembrane region" description="Helical" evidence="1">
    <location>
        <begin position="484"/>
        <end position="504"/>
    </location>
</feature>
<organism evidence="2 3">
    <name type="scientific">Virgisporangium aurantiacum</name>
    <dbReference type="NCBI Taxonomy" id="175570"/>
    <lineage>
        <taxon>Bacteria</taxon>
        <taxon>Bacillati</taxon>
        <taxon>Actinomycetota</taxon>
        <taxon>Actinomycetes</taxon>
        <taxon>Micromonosporales</taxon>
        <taxon>Micromonosporaceae</taxon>
        <taxon>Virgisporangium</taxon>
    </lineage>
</organism>
<name>A0A8J3ZEP6_9ACTN</name>
<evidence type="ECO:0000313" key="2">
    <source>
        <dbReference type="EMBL" id="GIJ61428.1"/>
    </source>
</evidence>
<reference evidence="2" key="1">
    <citation type="submission" date="2021-01" db="EMBL/GenBank/DDBJ databases">
        <title>Whole genome shotgun sequence of Virgisporangium aurantiacum NBRC 16421.</title>
        <authorList>
            <person name="Komaki H."/>
            <person name="Tamura T."/>
        </authorList>
    </citation>
    <scope>NUCLEOTIDE SEQUENCE</scope>
    <source>
        <strain evidence="2">NBRC 16421</strain>
    </source>
</reference>
<accession>A0A8J3ZEP6</accession>
<dbReference type="EMBL" id="BOPG01000065">
    <property type="protein sequence ID" value="GIJ61428.1"/>
    <property type="molecule type" value="Genomic_DNA"/>
</dbReference>
<dbReference type="AlphaFoldDB" id="A0A8J3ZEP6"/>
<evidence type="ECO:0000256" key="1">
    <source>
        <dbReference type="SAM" id="Phobius"/>
    </source>
</evidence>
<gene>
    <name evidence="2" type="ORF">Vau01_089440</name>
</gene>